<gene>
    <name evidence="2" type="ORF">FALBO_14754</name>
</gene>
<reference evidence="2 3" key="1">
    <citation type="submission" date="2020-01" db="EMBL/GenBank/DDBJ databases">
        <title>Identification and distribution of gene clusters putatively required for synthesis of sphingolipid metabolism inhibitors in phylogenetically diverse species of the filamentous fungus Fusarium.</title>
        <authorList>
            <person name="Kim H.-S."/>
            <person name="Busman M."/>
            <person name="Brown D.W."/>
            <person name="Divon H."/>
            <person name="Uhlig S."/>
            <person name="Proctor R.H."/>
        </authorList>
    </citation>
    <scope>NUCLEOTIDE SEQUENCE [LARGE SCALE GENOMIC DNA]</scope>
    <source>
        <strain evidence="2 3">NRRL 20459</strain>
    </source>
</reference>
<evidence type="ECO:0000256" key="1">
    <source>
        <dbReference type="SAM" id="MobiDB-lite"/>
    </source>
</evidence>
<dbReference type="PROSITE" id="PS51450">
    <property type="entry name" value="LRR"/>
    <property type="match status" value="1"/>
</dbReference>
<organism evidence="2 3">
    <name type="scientific">Fusarium albosuccineum</name>
    <dbReference type="NCBI Taxonomy" id="1237068"/>
    <lineage>
        <taxon>Eukaryota</taxon>
        <taxon>Fungi</taxon>
        <taxon>Dikarya</taxon>
        <taxon>Ascomycota</taxon>
        <taxon>Pezizomycotina</taxon>
        <taxon>Sordariomycetes</taxon>
        <taxon>Hypocreomycetidae</taxon>
        <taxon>Hypocreales</taxon>
        <taxon>Nectriaceae</taxon>
        <taxon>Fusarium</taxon>
        <taxon>Fusarium decemcellulare species complex</taxon>
    </lineage>
</organism>
<dbReference type="InterPro" id="IPR001611">
    <property type="entry name" value="Leu-rich_rpt"/>
</dbReference>
<comment type="caution">
    <text evidence="2">The sequence shown here is derived from an EMBL/GenBank/DDBJ whole genome shotgun (WGS) entry which is preliminary data.</text>
</comment>
<dbReference type="Proteomes" id="UP000554235">
    <property type="component" value="Unassembled WGS sequence"/>
</dbReference>
<feature type="compositionally biased region" description="Polar residues" evidence="1">
    <location>
        <begin position="569"/>
        <end position="590"/>
    </location>
</feature>
<dbReference type="AlphaFoldDB" id="A0A8H4KWF9"/>
<dbReference type="Gene3D" id="3.80.10.10">
    <property type="entry name" value="Ribonuclease Inhibitor"/>
    <property type="match status" value="1"/>
</dbReference>
<proteinExistence type="predicted"/>
<protein>
    <submittedName>
        <fullName evidence="2">Uncharacterized protein</fullName>
    </submittedName>
</protein>
<evidence type="ECO:0000313" key="2">
    <source>
        <dbReference type="EMBL" id="KAF4458512.1"/>
    </source>
</evidence>
<dbReference type="EMBL" id="JAADYS010002437">
    <property type="protein sequence ID" value="KAF4458512.1"/>
    <property type="molecule type" value="Genomic_DNA"/>
</dbReference>
<accession>A0A8H4KWF9</accession>
<name>A0A8H4KWF9_9HYPO</name>
<dbReference type="OrthoDB" id="5213490at2759"/>
<dbReference type="SUPFAM" id="SSF52047">
    <property type="entry name" value="RNI-like"/>
    <property type="match status" value="1"/>
</dbReference>
<feature type="region of interest" description="Disordered" evidence="1">
    <location>
        <begin position="555"/>
        <end position="595"/>
    </location>
</feature>
<sequence length="747" mass="84852">MASLPSYEDAVSVDWLRLVVPYVYPRDYPALCRVNRRFWETFAPRLWSDIVRSGRDAGVDSDDDLGWLLNSVFRQLPQTRPETRNLARVFDVRLIRGTYSFDMEKNPNHGLREAVKVLPNLACILIDGHEDLNPAEFLLTDRQILLLSMADCPIPLPSKFFTYDCLRGLVYLDISSIPGSVRPFLQRDLLPELRVLKIRNKELDHVTLQVLADQFETRLWSLDLSSNKLTDHALEFLGAQCLWPADLRSDAHFEVEGKLEFGKGTPDYGGWVRLIESPWSGSFNHPDRHHVDAPSYDRHDILPQENERKRLDGRIPIKSDSADGLCRGLLEEDPYFPATSFQSSQGLSHLNLSDNQISSLGIRKLLTLSRGHLQQFACDSMPLVPLSKIPPQAWPRSARLYGFFAAHTLRPVFSSNLRTVRLHHSLVTQIPTLEIDGLSTMARLYIAEGSILPRSEKAFPQAFVPDMNPRVTSLTLTRIPRRSSGPLINKLIKFLRLLSAQERLIFDASSRRGPGILAGLRHLRLEFEPDPYEEGFSMAEDLDAEDLMNSGEKGFSFFEDDAQRPQPKLSATLSSPSRAPNSTVPVQQEPESVRNEPEYLETDIIMDGQSANAKVWIGYKVNSDPVINQYRRLVLEHHVRDHVGPATPEQILAGIPPSALMFHMAWCMAIIPPKIEAPTRVELEAMKDVLAELKRFRLDARAKYLQLQKEFGSRRVPPGSPHGFWLGRLEVSTQEAMPQSRPSQYWR</sequence>
<evidence type="ECO:0000313" key="3">
    <source>
        <dbReference type="Proteomes" id="UP000554235"/>
    </source>
</evidence>
<dbReference type="InterPro" id="IPR032675">
    <property type="entry name" value="LRR_dom_sf"/>
</dbReference>
<keyword evidence="3" id="KW-1185">Reference proteome</keyword>